<dbReference type="InterPro" id="IPR009072">
    <property type="entry name" value="Histone-fold"/>
</dbReference>
<comment type="caution">
    <text evidence="4">The sequence shown here is derived from an EMBL/GenBank/DDBJ whole genome shotgun (WGS) entry which is preliminary data.</text>
</comment>
<dbReference type="GO" id="GO:0003677">
    <property type="term" value="F:DNA binding"/>
    <property type="evidence" value="ECO:0007669"/>
    <property type="project" value="InterPro"/>
</dbReference>
<evidence type="ECO:0000259" key="3">
    <source>
        <dbReference type="Pfam" id="PF16211"/>
    </source>
</evidence>
<dbReference type="GO" id="GO:0000786">
    <property type="term" value="C:nucleosome"/>
    <property type="evidence" value="ECO:0007669"/>
    <property type="project" value="InterPro"/>
</dbReference>
<reference evidence="4" key="1">
    <citation type="submission" date="2023-01" db="EMBL/GenBank/DDBJ databases">
        <title>Metagenome sequencing of chrysophaentin producing Chrysophaeum taylorii.</title>
        <authorList>
            <person name="Davison J."/>
            <person name="Bewley C."/>
        </authorList>
    </citation>
    <scope>NUCLEOTIDE SEQUENCE</scope>
    <source>
        <strain evidence="4">NIES-1699</strain>
    </source>
</reference>
<feature type="transmembrane region" description="Helical" evidence="2">
    <location>
        <begin position="514"/>
        <end position="532"/>
    </location>
</feature>
<dbReference type="Gene3D" id="1.10.20.10">
    <property type="entry name" value="Histone, subunit A"/>
    <property type="match status" value="1"/>
</dbReference>
<feature type="domain" description="Histone H2A C-terminal" evidence="3">
    <location>
        <begin position="590"/>
        <end position="623"/>
    </location>
</feature>
<dbReference type="EMBL" id="JAQMWT010000654">
    <property type="protein sequence ID" value="KAJ8598743.1"/>
    <property type="molecule type" value="Genomic_DNA"/>
</dbReference>
<dbReference type="GO" id="GO:0046982">
    <property type="term" value="F:protein heterodimerization activity"/>
    <property type="evidence" value="ECO:0007669"/>
    <property type="project" value="InterPro"/>
</dbReference>
<dbReference type="InterPro" id="IPR002119">
    <property type="entry name" value="Histone_H2A"/>
</dbReference>
<dbReference type="Proteomes" id="UP001230188">
    <property type="component" value="Unassembled WGS sequence"/>
</dbReference>
<keyword evidence="5" id="KW-1185">Reference proteome</keyword>
<dbReference type="PANTHER" id="PTHR23430">
    <property type="entry name" value="HISTONE H2A"/>
    <property type="match status" value="1"/>
</dbReference>
<dbReference type="GO" id="GO:0030527">
    <property type="term" value="F:structural constituent of chromatin"/>
    <property type="evidence" value="ECO:0007669"/>
    <property type="project" value="InterPro"/>
</dbReference>
<dbReference type="InterPro" id="IPR032454">
    <property type="entry name" value="Histone_H2A_C"/>
</dbReference>
<feature type="transmembrane region" description="Helical" evidence="2">
    <location>
        <begin position="444"/>
        <end position="468"/>
    </location>
</feature>
<organism evidence="4 5">
    <name type="scientific">Chrysophaeum taylorii</name>
    <dbReference type="NCBI Taxonomy" id="2483200"/>
    <lineage>
        <taxon>Eukaryota</taxon>
        <taxon>Sar</taxon>
        <taxon>Stramenopiles</taxon>
        <taxon>Ochrophyta</taxon>
        <taxon>Pelagophyceae</taxon>
        <taxon>Pelagomonadales</taxon>
        <taxon>Pelagomonadaceae</taxon>
        <taxon>Chrysophaeum</taxon>
    </lineage>
</organism>
<proteinExistence type="predicted"/>
<keyword evidence="2" id="KW-0472">Membrane</keyword>
<dbReference type="SUPFAM" id="SSF47113">
    <property type="entry name" value="Histone-fold"/>
    <property type="match status" value="1"/>
</dbReference>
<sequence length="626" mass="69036">MGELMEEDAWFAEQIVAIFPPEEEEFTSEDEQRTDTSAPESEEDETLMGALAGLKRSKPLKMCEAFALLRAVAQDDPRVGLPVRSQASPLVPSRGMYYVVRRRGAQSEARPKNIRASPDAVKVAFQSVLNAEAWWSGDVGVVSRPMSRGRRQAEDEAGADHGYRGRMYTLVARASEGPLPCKRRRLKHQDEDARFTAVDVSVVHAWRATAEDEFEPAGLFAPDKPPPPGGEDFHVRGNLRVDGKIYGQLATEPFAADYAEWFRWEEDTKLPPHERAGPVLIVSTKPAVAAGVPTDPALAKKGALVAFLGQVPVRCRGRVNIGDQLVPSGACDGRAASLEERLRTCRGVLLPKRIDNLGVAMEECEADDDDATILCFVRWNHAVRREIGDVVQEVVISVQSTWQRSLVDLITGISIIAIVLDVNLVICTVFTIQEFNRNPANKTAFTVLAQTIGFTNFCLIIILFVACARKNELECSRLRGLVAFWVAAVCIAIASAAILIKSDENSNSFNFRTLLLYFIWKGYNIAYNVYLCHVMSQFRATRTYSDRVKTSSAPSYLCAEILELAGNAARDNKKSRIIPRHLQLAVRNDEELNKLLGGVTIASGGVLPNIHAVLLPKKSKSKTTSS</sequence>
<keyword evidence="2" id="KW-0812">Transmembrane</keyword>
<keyword evidence="2" id="KW-1133">Transmembrane helix</keyword>
<accession>A0AAD7U611</accession>
<evidence type="ECO:0000313" key="5">
    <source>
        <dbReference type="Proteomes" id="UP001230188"/>
    </source>
</evidence>
<feature type="transmembrane region" description="Helical" evidence="2">
    <location>
        <begin position="480"/>
        <end position="502"/>
    </location>
</feature>
<dbReference type="Pfam" id="PF16211">
    <property type="entry name" value="Histone_H2A_C"/>
    <property type="match status" value="1"/>
</dbReference>
<dbReference type="SMART" id="SM00414">
    <property type="entry name" value="H2A"/>
    <property type="match status" value="1"/>
</dbReference>
<evidence type="ECO:0000256" key="2">
    <source>
        <dbReference type="SAM" id="Phobius"/>
    </source>
</evidence>
<feature type="transmembrane region" description="Helical" evidence="2">
    <location>
        <begin position="409"/>
        <end position="432"/>
    </location>
</feature>
<feature type="region of interest" description="Disordered" evidence="1">
    <location>
        <begin position="21"/>
        <end position="45"/>
    </location>
</feature>
<evidence type="ECO:0000256" key="1">
    <source>
        <dbReference type="SAM" id="MobiDB-lite"/>
    </source>
</evidence>
<dbReference type="AlphaFoldDB" id="A0AAD7U611"/>
<evidence type="ECO:0000313" key="4">
    <source>
        <dbReference type="EMBL" id="KAJ8598743.1"/>
    </source>
</evidence>
<name>A0AAD7U611_9STRA</name>
<gene>
    <name evidence="4" type="ORF">CTAYLR_010089</name>
</gene>
<protein>
    <recommendedName>
        <fullName evidence="3">Histone H2A C-terminal domain-containing protein</fullName>
    </recommendedName>
</protein>
<dbReference type="CDD" id="cd00074">
    <property type="entry name" value="HFD_H2A"/>
    <property type="match status" value="1"/>
</dbReference>
<dbReference type="PRINTS" id="PR00620">
    <property type="entry name" value="HISTONEH2A"/>
</dbReference>
<dbReference type="Gene3D" id="2.40.300.10">
    <property type="entry name" value="Head decoration protein D"/>
    <property type="match status" value="1"/>
</dbReference>